<evidence type="ECO:0000256" key="1">
    <source>
        <dbReference type="ARBA" id="ARBA00023015"/>
    </source>
</evidence>
<evidence type="ECO:0000313" key="10">
    <source>
        <dbReference type="Proteomes" id="UP000579647"/>
    </source>
</evidence>
<dbReference type="SUPFAM" id="SSF88946">
    <property type="entry name" value="Sigma2 domain of RNA polymerase sigma factors"/>
    <property type="match status" value="1"/>
</dbReference>
<dbReference type="InterPro" id="IPR000943">
    <property type="entry name" value="RNA_pol_sigma70"/>
</dbReference>
<dbReference type="PANTHER" id="PTHR30385">
    <property type="entry name" value="SIGMA FACTOR F FLAGELLAR"/>
    <property type="match status" value="1"/>
</dbReference>
<dbReference type="EMBL" id="JACHDO010000001">
    <property type="protein sequence ID" value="MBB5489956.1"/>
    <property type="molecule type" value="Genomic_DNA"/>
</dbReference>
<organism evidence="9 10">
    <name type="scientific">Nocardiopsis metallicus</name>
    <dbReference type="NCBI Taxonomy" id="179819"/>
    <lineage>
        <taxon>Bacteria</taxon>
        <taxon>Bacillati</taxon>
        <taxon>Actinomycetota</taxon>
        <taxon>Actinomycetes</taxon>
        <taxon>Streptosporangiales</taxon>
        <taxon>Nocardiopsidaceae</taxon>
        <taxon>Nocardiopsis</taxon>
    </lineage>
</organism>
<protein>
    <submittedName>
        <fullName evidence="9">RNA polymerase sigma-B factor</fullName>
    </submittedName>
</protein>
<dbReference type="RefSeq" id="WP_184362674.1">
    <property type="nucleotide sequence ID" value="NZ_BAAAKM010000103.1"/>
</dbReference>
<keyword evidence="4" id="KW-0804">Transcription</keyword>
<keyword evidence="1" id="KW-0805">Transcription regulation</keyword>
<dbReference type="InterPro" id="IPR007630">
    <property type="entry name" value="RNA_pol_sigma70_r4"/>
</dbReference>
<dbReference type="Pfam" id="PF04539">
    <property type="entry name" value="Sigma70_r3"/>
    <property type="match status" value="1"/>
</dbReference>
<dbReference type="NCBIfam" id="TIGR02937">
    <property type="entry name" value="sigma70-ECF"/>
    <property type="match status" value="1"/>
</dbReference>
<dbReference type="Pfam" id="PF04542">
    <property type="entry name" value="Sigma70_r2"/>
    <property type="match status" value="1"/>
</dbReference>
<dbReference type="Proteomes" id="UP000579647">
    <property type="component" value="Unassembled WGS sequence"/>
</dbReference>
<dbReference type="InterPro" id="IPR013324">
    <property type="entry name" value="RNA_pol_sigma_r3/r4-like"/>
</dbReference>
<dbReference type="CDD" id="cd06171">
    <property type="entry name" value="Sigma70_r4"/>
    <property type="match status" value="1"/>
</dbReference>
<dbReference type="InterPro" id="IPR013325">
    <property type="entry name" value="RNA_pol_sigma_r2"/>
</dbReference>
<evidence type="ECO:0000256" key="4">
    <source>
        <dbReference type="ARBA" id="ARBA00023163"/>
    </source>
</evidence>
<evidence type="ECO:0000259" key="6">
    <source>
        <dbReference type="Pfam" id="PF04539"/>
    </source>
</evidence>
<sequence length="306" mass="34387">MRASTRTALPGAGDLPASSSAGAEGAVVPAPAPPSEPSEDASAEELLSLLKSLGSGDPRCEGLRERVMMHYQPLLNRIAHRYGGRGEQVEDLRQTAHVGLAKAIRGYSPERGKAFISYLLPTVTGEIKRHFRDHTWSVHTPRTPQSRRPEMNRVRRELEQRLARDPKPSEIAEEMGISEQEVEEVLLVSEAYNTLSLNAPEPHGEDGTPTLEESLGTEDHNLDLVVERESAREAIKVLPPRERLILKRRFFDEWKQERIAREVGCSQMHVSRLLSTSLQKLRDELTREEDTDRREEANPSRPDRCG</sequence>
<evidence type="ECO:0000313" key="9">
    <source>
        <dbReference type="EMBL" id="MBB5489956.1"/>
    </source>
</evidence>
<dbReference type="Gene3D" id="1.20.140.160">
    <property type="match status" value="1"/>
</dbReference>
<feature type="compositionally biased region" description="Low complexity" evidence="5">
    <location>
        <begin position="15"/>
        <end position="29"/>
    </location>
</feature>
<comment type="caution">
    <text evidence="9">The sequence shown here is derived from an EMBL/GenBank/DDBJ whole genome shotgun (WGS) entry which is preliminary data.</text>
</comment>
<dbReference type="NCBIfam" id="TIGR02980">
    <property type="entry name" value="SigBFG"/>
    <property type="match status" value="1"/>
</dbReference>
<evidence type="ECO:0000256" key="2">
    <source>
        <dbReference type="ARBA" id="ARBA00023082"/>
    </source>
</evidence>
<dbReference type="Pfam" id="PF04545">
    <property type="entry name" value="Sigma70_r4"/>
    <property type="match status" value="1"/>
</dbReference>
<feature type="region of interest" description="Disordered" evidence="5">
    <location>
        <begin position="1"/>
        <end position="41"/>
    </location>
</feature>
<gene>
    <name evidence="9" type="ORF">HNR07_001093</name>
</gene>
<evidence type="ECO:0000256" key="5">
    <source>
        <dbReference type="SAM" id="MobiDB-lite"/>
    </source>
</evidence>
<feature type="region of interest" description="Disordered" evidence="5">
    <location>
        <begin position="197"/>
        <end position="216"/>
    </location>
</feature>
<feature type="domain" description="RNA polymerase sigma-70 region 2" evidence="7">
    <location>
        <begin position="69"/>
        <end position="136"/>
    </location>
</feature>
<dbReference type="SUPFAM" id="SSF88659">
    <property type="entry name" value="Sigma3 and sigma4 domains of RNA polymerase sigma factors"/>
    <property type="match status" value="2"/>
</dbReference>
<dbReference type="GO" id="GO:0016987">
    <property type="term" value="F:sigma factor activity"/>
    <property type="evidence" value="ECO:0007669"/>
    <property type="project" value="UniProtKB-KW"/>
</dbReference>
<keyword evidence="3" id="KW-0238">DNA-binding</keyword>
<dbReference type="InterPro" id="IPR007624">
    <property type="entry name" value="RNA_pol_sigma70_r3"/>
</dbReference>
<dbReference type="InterPro" id="IPR014284">
    <property type="entry name" value="RNA_pol_sigma-70_dom"/>
</dbReference>
<dbReference type="Gene3D" id="1.20.120.1810">
    <property type="match status" value="1"/>
</dbReference>
<dbReference type="GO" id="GO:0006352">
    <property type="term" value="P:DNA-templated transcription initiation"/>
    <property type="evidence" value="ECO:0007669"/>
    <property type="project" value="InterPro"/>
</dbReference>
<dbReference type="InterPro" id="IPR007627">
    <property type="entry name" value="RNA_pol_sigma70_r2"/>
</dbReference>
<dbReference type="PRINTS" id="PR00046">
    <property type="entry name" value="SIGMA70FCT"/>
</dbReference>
<keyword evidence="10" id="KW-1185">Reference proteome</keyword>
<keyword evidence="2" id="KW-0731">Sigma factor</keyword>
<dbReference type="InterPro" id="IPR014322">
    <property type="entry name" value="RNA_pol_sigma-B/F/G"/>
</dbReference>
<dbReference type="PANTHER" id="PTHR30385:SF4">
    <property type="entry name" value="RNA POLYMERASE SIGMA-E FACTOR"/>
    <property type="match status" value="1"/>
</dbReference>
<evidence type="ECO:0000259" key="7">
    <source>
        <dbReference type="Pfam" id="PF04542"/>
    </source>
</evidence>
<evidence type="ECO:0000259" key="8">
    <source>
        <dbReference type="Pfam" id="PF04545"/>
    </source>
</evidence>
<accession>A0A840WF35</accession>
<dbReference type="AlphaFoldDB" id="A0A840WF35"/>
<proteinExistence type="predicted"/>
<feature type="domain" description="RNA polymerase sigma-70 region 4" evidence="8">
    <location>
        <begin position="234"/>
        <end position="282"/>
    </location>
</feature>
<name>A0A840WF35_9ACTN</name>
<feature type="region of interest" description="Disordered" evidence="5">
    <location>
        <begin position="283"/>
        <end position="306"/>
    </location>
</feature>
<reference evidence="9 10" key="1">
    <citation type="submission" date="2020-08" db="EMBL/GenBank/DDBJ databases">
        <title>Sequencing the genomes of 1000 actinobacteria strains.</title>
        <authorList>
            <person name="Klenk H.-P."/>
        </authorList>
    </citation>
    <scope>NUCLEOTIDE SEQUENCE [LARGE SCALE GENOMIC DNA]</scope>
    <source>
        <strain evidence="9 10">DSM 44598</strain>
    </source>
</reference>
<evidence type="ECO:0000256" key="3">
    <source>
        <dbReference type="ARBA" id="ARBA00023125"/>
    </source>
</evidence>
<dbReference type="GO" id="GO:0003677">
    <property type="term" value="F:DNA binding"/>
    <property type="evidence" value="ECO:0007669"/>
    <property type="project" value="UniProtKB-KW"/>
</dbReference>
<feature type="domain" description="RNA polymerase sigma-70 region 3" evidence="6">
    <location>
        <begin position="149"/>
        <end position="206"/>
    </location>
</feature>